<organism evidence="2">
    <name type="scientific">Culex pipiens</name>
    <name type="common">House mosquito</name>
    <dbReference type="NCBI Taxonomy" id="7175"/>
    <lineage>
        <taxon>Eukaryota</taxon>
        <taxon>Metazoa</taxon>
        <taxon>Ecdysozoa</taxon>
        <taxon>Arthropoda</taxon>
        <taxon>Hexapoda</taxon>
        <taxon>Insecta</taxon>
        <taxon>Pterygota</taxon>
        <taxon>Neoptera</taxon>
        <taxon>Endopterygota</taxon>
        <taxon>Diptera</taxon>
        <taxon>Nematocera</taxon>
        <taxon>Culicoidea</taxon>
        <taxon>Culicidae</taxon>
        <taxon>Culicinae</taxon>
        <taxon>Culicini</taxon>
        <taxon>Culex</taxon>
        <taxon>Culex</taxon>
    </lineage>
</organism>
<evidence type="ECO:0000313" key="2">
    <source>
        <dbReference type="EMBL" id="CAG6474455.1"/>
    </source>
</evidence>
<feature type="region of interest" description="Disordered" evidence="1">
    <location>
        <begin position="125"/>
        <end position="146"/>
    </location>
</feature>
<dbReference type="EMBL" id="HBUE01074780">
    <property type="protein sequence ID" value="CAG6474465.1"/>
    <property type="molecule type" value="Transcribed_RNA"/>
</dbReference>
<evidence type="ECO:0000256" key="1">
    <source>
        <dbReference type="SAM" id="MobiDB-lite"/>
    </source>
</evidence>
<accession>A0A8D8BG01</accession>
<sequence>MSPKSLPERERSTKSVQKKKVGGSCEATVNYSIEKINTETENSSCQTKTTNSRENPACPLGESAENFPAIAISSKITYPRGGGKTGSLARRADRIVRKRAKIFTRKRRGGARVKCLLKIDETTENNTQNARGRRERGCDQKQQQGNSCRLSEGNVCALFFLRVEIGK</sequence>
<feature type="compositionally biased region" description="Basic and acidic residues" evidence="1">
    <location>
        <begin position="1"/>
        <end position="13"/>
    </location>
</feature>
<name>A0A8D8BG01_CULPI</name>
<dbReference type="EMBL" id="HBUE01074769">
    <property type="protein sequence ID" value="CAG6474455.1"/>
    <property type="molecule type" value="Transcribed_RNA"/>
</dbReference>
<protein>
    <submittedName>
        <fullName evidence="2">(northern house mosquito) hypothetical protein</fullName>
    </submittedName>
</protein>
<proteinExistence type="predicted"/>
<feature type="region of interest" description="Disordered" evidence="1">
    <location>
        <begin position="38"/>
        <end position="62"/>
    </location>
</feature>
<feature type="compositionally biased region" description="Polar residues" evidence="1">
    <location>
        <begin position="39"/>
        <end position="54"/>
    </location>
</feature>
<feature type="region of interest" description="Disordered" evidence="1">
    <location>
        <begin position="1"/>
        <end position="23"/>
    </location>
</feature>
<dbReference type="AlphaFoldDB" id="A0A8D8BG01"/>
<dbReference type="EMBL" id="HBUE01074779">
    <property type="protein sequence ID" value="CAG6474464.1"/>
    <property type="molecule type" value="Transcribed_RNA"/>
</dbReference>
<reference evidence="2" key="1">
    <citation type="submission" date="2021-05" db="EMBL/GenBank/DDBJ databases">
        <authorList>
            <person name="Alioto T."/>
            <person name="Alioto T."/>
            <person name="Gomez Garrido J."/>
        </authorList>
    </citation>
    <scope>NUCLEOTIDE SEQUENCE</scope>
</reference>